<dbReference type="PANTHER" id="PTHR43715">
    <property type="entry name" value="GDP-MANNOSE 4,6-DEHYDRATASE"/>
    <property type="match status" value="1"/>
</dbReference>
<dbReference type="Pfam" id="PF16363">
    <property type="entry name" value="GDP_Man_Dehyd"/>
    <property type="match status" value="1"/>
</dbReference>
<dbReference type="InterPro" id="IPR006368">
    <property type="entry name" value="GDP_Man_deHydtase"/>
</dbReference>
<keyword evidence="8" id="KW-1185">Reference proteome</keyword>
<comment type="caution">
    <text evidence="7">The sequence shown here is derived from an EMBL/GenBank/DDBJ whole genome shotgun (WGS) entry which is preliminary data.</text>
</comment>
<dbReference type="EMBL" id="JAUSUH010000013">
    <property type="protein sequence ID" value="MDQ0349871.1"/>
    <property type="molecule type" value="Genomic_DNA"/>
</dbReference>
<comment type="caution">
    <text evidence="5">Lacks conserved residue(s) required for the propagation of feature annotation.</text>
</comment>
<gene>
    <name evidence="5" type="primary">gmd</name>
    <name evidence="7" type="ORF">J2S76_004325</name>
</gene>
<dbReference type="InterPro" id="IPR036291">
    <property type="entry name" value="NAD(P)-bd_dom_sf"/>
</dbReference>
<evidence type="ECO:0000256" key="5">
    <source>
        <dbReference type="HAMAP-Rule" id="MF_00955"/>
    </source>
</evidence>
<dbReference type="Gene3D" id="3.40.50.720">
    <property type="entry name" value="NAD(P)-binding Rossmann-like Domain"/>
    <property type="match status" value="1"/>
</dbReference>
<organism evidence="7 8">
    <name type="scientific">Ancylobacter vacuolatus</name>
    <dbReference type="NCBI Taxonomy" id="223389"/>
    <lineage>
        <taxon>Bacteria</taxon>
        <taxon>Pseudomonadati</taxon>
        <taxon>Pseudomonadota</taxon>
        <taxon>Alphaproteobacteria</taxon>
        <taxon>Hyphomicrobiales</taxon>
        <taxon>Xanthobacteraceae</taxon>
        <taxon>Ancylobacter</taxon>
    </lineage>
</organism>
<dbReference type="HAMAP" id="MF_00955">
    <property type="entry name" value="GDP_Man_dehydratase"/>
    <property type="match status" value="1"/>
</dbReference>
<sequence length="382" mass="42401">MISGAARADREPDLNIAKPLENRLNGMYVCSDGCRIAQPRAEFKVKKALITGITGQDGSYLARLLLDMGYEVTGTVRASSQAKMTRLRKLGVADAVRLVDVDLSEINSINRAIRGTAFDEVYNLAAQSFVGSSWDQPIYVADVNGLGVVRLLDALRTYSPQTRFYQASTSEMFGRVRAVPQNEETPFHPRSPYGAAKVYGHYITVNYRESFGLHASSGILFNHESPVRGAEMVTRKITLALARFAHGDHVPVELGDLDARRDWGFAGDYVEGMWRMLQQDVAEDYVLATGITTPIRDFVRFAAEALGLDLTWSGTAEAEHAVDRRSGKVAVKVNPRFYRPAEVDLLLGDATKARTRLGWQPKVTVRELAEMMATSDYDDWRA</sequence>
<evidence type="ECO:0000256" key="3">
    <source>
        <dbReference type="ARBA" id="ARBA00011989"/>
    </source>
</evidence>
<keyword evidence="5" id="KW-0521">NADP</keyword>
<keyword evidence="4 5" id="KW-0456">Lyase</keyword>
<name>A0ABU0DNH1_9HYPH</name>
<comment type="cofactor">
    <cofactor evidence="1 5">
        <name>NADP(+)</name>
        <dbReference type="ChEBI" id="CHEBI:58349"/>
    </cofactor>
</comment>
<dbReference type="Proteomes" id="UP001238467">
    <property type="component" value="Unassembled WGS sequence"/>
</dbReference>
<evidence type="ECO:0000259" key="6">
    <source>
        <dbReference type="Pfam" id="PF16363"/>
    </source>
</evidence>
<dbReference type="NCBIfam" id="TIGR01472">
    <property type="entry name" value="gmd"/>
    <property type="match status" value="1"/>
</dbReference>
<evidence type="ECO:0000313" key="7">
    <source>
        <dbReference type="EMBL" id="MDQ0349871.1"/>
    </source>
</evidence>
<evidence type="ECO:0000256" key="4">
    <source>
        <dbReference type="ARBA" id="ARBA00023239"/>
    </source>
</evidence>
<dbReference type="GO" id="GO:0008446">
    <property type="term" value="F:GDP-mannose 4,6-dehydratase activity"/>
    <property type="evidence" value="ECO:0007669"/>
    <property type="project" value="UniProtKB-EC"/>
</dbReference>
<dbReference type="CDD" id="cd05260">
    <property type="entry name" value="GDP_MD_SDR_e"/>
    <property type="match status" value="1"/>
</dbReference>
<feature type="domain" description="NAD(P)-binding" evidence="6">
    <location>
        <begin position="49"/>
        <end position="372"/>
    </location>
</feature>
<comment type="catalytic activity">
    <reaction evidence="5">
        <text>GDP-alpha-D-mannose = GDP-4-dehydro-alpha-D-rhamnose + H2O</text>
        <dbReference type="Rhea" id="RHEA:23820"/>
        <dbReference type="ChEBI" id="CHEBI:15377"/>
        <dbReference type="ChEBI" id="CHEBI:57527"/>
        <dbReference type="ChEBI" id="CHEBI:57964"/>
        <dbReference type="EC" id="4.2.1.47"/>
    </reaction>
</comment>
<reference evidence="7 8" key="1">
    <citation type="submission" date="2023-07" db="EMBL/GenBank/DDBJ databases">
        <title>Genomic Encyclopedia of Type Strains, Phase IV (KMG-IV): sequencing the most valuable type-strain genomes for metagenomic binning, comparative biology and taxonomic classification.</title>
        <authorList>
            <person name="Goeker M."/>
        </authorList>
    </citation>
    <scope>NUCLEOTIDE SEQUENCE [LARGE SCALE GENOMIC DNA]</scope>
    <source>
        <strain evidence="7 8">DSM 1277</strain>
    </source>
</reference>
<comment type="function">
    <text evidence="5">Catalyzes the conversion of GDP-D-mannose to GDP-4-dehydro-6-deoxy-D-mannose.</text>
</comment>
<proteinExistence type="inferred from homology"/>
<evidence type="ECO:0000256" key="1">
    <source>
        <dbReference type="ARBA" id="ARBA00001937"/>
    </source>
</evidence>
<dbReference type="PANTHER" id="PTHR43715:SF1">
    <property type="entry name" value="GDP-MANNOSE 4,6 DEHYDRATASE"/>
    <property type="match status" value="1"/>
</dbReference>
<evidence type="ECO:0000313" key="8">
    <source>
        <dbReference type="Proteomes" id="UP001238467"/>
    </source>
</evidence>
<dbReference type="EC" id="4.2.1.47" evidence="3 5"/>
<protein>
    <recommendedName>
        <fullName evidence="3 5">GDP-mannose 4,6-dehydratase</fullName>
        <ecNumber evidence="3 5">4.2.1.47</ecNumber>
    </recommendedName>
    <alternativeName>
        <fullName evidence="5">GDP-D-mannose dehydratase</fullName>
    </alternativeName>
</protein>
<dbReference type="Gene3D" id="3.90.25.10">
    <property type="entry name" value="UDP-galactose 4-epimerase, domain 1"/>
    <property type="match status" value="1"/>
</dbReference>
<accession>A0ABU0DNH1</accession>
<dbReference type="SUPFAM" id="SSF51735">
    <property type="entry name" value="NAD(P)-binding Rossmann-fold domains"/>
    <property type="match status" value="1"/>
</dbReference>
<evidence type="ECO:0000256" key="2">
    <source>
        <dbReference type="ARBA" id="ARBA00009263"/>
    </source>
</evidence>
<comment type="similarity">
    <text evidence="2 5">Belongs to the NAD(P)-dependent epimerase/dehydratase family. GDP-mannose 4,6-dehydratase subfamily.</text>
</comment>
<dbReference type="InterPro" id="IPR016040">
    <property type="entry name" value="NAD(P)-bd_dom"/>
</dbReference>